<protein>
    <submittedName>
        <fullName evidence="1">NADH dehydrogenase subunit B</fullName>
        <ecNumber evidence="1">1.6.99.5</ecNumber>
    </submittedName>
</protein>
<dbReference type="Gene3D" id="3.40.50.12280">
    <property type="match status" value="1"/>
</dbReference>
<dbReference type="HOGENOM" id="CLU_3323120_0_0_2"/>
<accession>I6U858</accession>
<sequence>MVDWRLFEPLFNWARKKSLWIVAFCTGCGGIEMSTNDR</sequence>
<dbReference type="KEGG" id="pfi:PFC_06455"/>
<keyword evidence="1" id="KW-0560">Oxidoreductase</keyword>
<dbReference type="AlphaFoldDB" id="I6U858"/>
<name>I6U858_9EURY</name>
<evidence type="ECO:0000313" key="2">
    <source>
        <dbReference type="Proteomes" id="UP000006216"/>
    </source>
</evidence>
<dbReference type="Proteomes" id="UP000006216">
    <property type="component" value="Chromosome"/>
</dbReference>
<dbReference type="PATRIC" id="fig|1185654.4.peg.1308"/>
<evidence type="ECO:0000313" key="1">
    <source>
        <dbReference type="EMBL" id="AFN04227.1"/>
    </source>
</evidence>
<dbReference type="GO" id="GO:0016491">
    <property type="term" value="F:oxidoreductase activity"/>
    <property type="evidence" value="ECO:0007669"/>
    <property type="project" value="UniProtKB-KW"/>
</dbReference>
<dbReference type="EC" id="1.6.99.5" evidence="1"/>
<reference evidence="1 2" key="1">
    <citation type="journal article" date="2012" name="J. Bacteriol.">
        <title>Genome Sequencing of a Genetically-Tractable Pyrococcus furiosus Strain Reveals a Highly Dynamic Genome.</title>
        <authorList>
            <person name="Bridger S.L."/>
            <person name="Lancaster W.A."/>
            <person name="Poole F.L.II."/>
            <person name="Schut G.J."/>
            <person name="Adams M.W."/>
        </authorList>
    </citation>
    <scope>NUCLEOTIDE SEQUENCE [LARGE SCALE GENOMIC DNA]</scope>
    <source>
        <strain evidence="1 2">COM1</strain>
    </source>
</reference>
<dbReference type="EMBL" id="CP003685">
    <property type="protein sequence ID" value="AFN04227.1"/>
    <property type="molecule type" value="Genomic_DNA"/>
</dbReference>
<dbReference type="SUPFAM" id="SSF56770">
    <property type="entry name" value="HydA/Nqo6-like"/>
    <property type="match status" value="1"/>
</dbReference>
<organism evidence="2">
    <name type="scientific">Pyrococcus furiosus COM1</name>
    <dbReference type="NCBI Taxonomy" id="1185654"/>
    <lineage>
        <taxon>Archaea</taxon>
        <taxon>Methanobacteriati</taxon>
        <taxon>Methanobacteriota</taxon>
        <taxon>Thermococci</taxon>
        <taxon>Thermococcales</taxon>
        <taxon>Thermococcaceae</taxon>
        <taxon>Pyrococcus</taxon>
    </lineage>
</organism>
<proteinExistence type="predicted"/>
<gene>
    <name evidence="1" type="ORF">PFC_06455</name>
</gene>